<dbReference type="PANTHER" id="PTHR12416">
    <property type="entry name" value="RRNA-PROCESSING PROTEIN UTP23 HOMOLOG"/>
    <property type="match status" value="1"/>
</dbReference>
<protein>
    <submittedName>
        <fullName evidence="2">Uncharacterized protein</fullName>
    </submittedName>
</protein>
<keyword evidence="1" id="KW-0539">Nucleus</keyword>
<dbReference type="Pfam" id="PF04900">
    <property type="entry name" value="Fcf1"/>
    <property type="match status" value="1"/>
</dbReference>
<evidence type="ECO:0000256" key="1">
    <source>
        <dbReference type="ARBA" id="ARBA00023242"/>
    </source>
</evidence>
<dbReference type="InterPro" id="IPR006984">
    <property type="entry name" value="Fcf1/UTP23"/>
</dbReference>
<dbReference type="AlphaFoldDB" id="A0A367JAL8"/>
<keyword evidence="3" id="KW-1185">Reference proteome</keyword>
<dbReference type="EMBL" id="PJQM01003826">
    <property type="protein sequence ID" value="RCH86945.1"/>
    <property type="molecule type" value="Genomic_DNA"/>
</dbReference>
<evidence type="ECO:0000313" key="2">
    <source>
        <dbReference type="EMBL" id="RCH86945.1"/>
    </source>
</evidence>
<proteinExistence type="predicted"/>
<reference evidence="2 3" key="1">
    <citation type="journal article" date="2018" name="G3 (Bethesda)">
        <title>Phylogenetic and Phylogenomic Definition of Rhizopus Species.</title>
        <authorList>
            <person name="Gryganskyi A.P."/>
            <person name="Golan J."/>
            <person name="Dolatabadi S."/>
            <person name="Mondo S."/>
            <person name="Robb S."/>
            <person name="Idnurm A."/>
            <person name="Muszewska A."/>
            <person name="Steczkiewicz K."/>
            <person name="Masonjones S."/>
            <person name="Liao H.L."/>
            <person name="Gajdeczka M.T."/>
            <person name="Anike F."/>
            <person name="Vuek A."/>
            <person name="Anishchenko I.M."/>
            <person name="Voigt K."/>
            <person name="de Hoog G.S."/>
            <person name="Smith M.E."/>
            <person name="Heitman J."/>
            <person name="Vilgalys R."/>
            <person name="Stajich J.E."/>
        </authorList>
    </citation>
    <scope>NUCLEOTIDE SEQUENCE [LARGE SCALE GENOMIC DNA]</scope>
    <source>
        <strain evidence="2 3">LSU 92-RS-03</strain>
    </source>
</reference>
<feature type="non-terminal residue" evidence="2">
    <location>
        <position position="1"/>
    </location>
</feature>
<dbReference type="STRING" id="4846.A0A367JAL8"/>
<name>A0A367JAL8_RHIST</name>
<comment type="caution">
    <text evidence="2">The sequence shown here is derived from an EMBL/GenBank/DDBJ whole genome shotgun (WGS) entry which is preliminary data.</text>
</comment>
<dbReference type="OrthoDB" id="25675at2759"/>
<dbReference type="Gene3D" id="3.40.50.1010">
    <property type="entry name" value="5'-nuclease"/>
    <property type="match status" value="1"/>
</dbReference>
<dbReference type="Proteomes" id="UP000253551">
    <property type="component" value="Unassembled WGS sequence"/>
</dbReference>
<sequence>DIKSKGHDYTNALVLAQKFDLRKCVHQKEKKSVTAQQCIRDLVSTNNPEHFFVASGDVQLKNAIRKIPGVPVVIVNTRKKGLGLEDMTARSKAAMKTNEVNKVTPLDKETARLKRALLGEEKV</sequence>
<organism evidence="2 3">
    <name type="scientific">Rhizopus stolonifer</name>
    <name type="common">Rhizopus nigricans</name>
    <dbReference type="NCBI Taxonomy" id="4846"/>
    <lineage>
        <taxon>Eukaryota</taxon>
        <taxon>Fungi</taxon>
        <taxon>Fungi incertae sedis</taxon>
        <taxon>Mucoromycota</taxon>
        <taxon>Mucoromycotina</taxon>
        <taxon>Mucoromycetes</taxon>
        <taxon>Mucorales</taxon>
        <taxon>Mucorineae</taxon>
        <taxon>Rhizopodaceae</taxon>
        <taxon>Rhizopus</taxon>
    </lineage>
</organism>
<evidence type="ECO:0000313" key="3">
    <source>
        <dbReference type="Proteomes" id="UP000253551"/>
    </source>
</evidence>
<gene>
    <name evidence="2" type="ORF">CU098_001375</name>
</gene>
<accession>A0A367JAL8</accession>
<dbReference type="GO" id="GO:0032040">
    <property type="term" value="C:small-subunit processome"/>
    <property type="evidence" value="ECO:0007669"/>
    <property type="project" value="InterPro"/>
</dbReference>